<gene>
    <name evidence="2" type="ORF">AQPE_0871</name>
</gene>
<dbReference type="InterPro" id="IPR017918">
    <property type="entry name" value="N-reg_PII_CS"/>
</dbReference>
<dbReference type="GO" id="GO:0005829">
    <property type="term" value="C:cytosol"/>
    <property type="evidence" value="ECO:0007669"/>
    <property type="project" value="TreeGrafter"/>
</dbReference>
<dbReference type="GO" id="GO:0005524">
    <property type="term" value="F:ATP binding"/>
    <property type="evidence" value="ECO:0007669"/>
    <property type="project" value="TreeGrafter"/>
</dbReference>
<evidence type="ECO:0000313" key="2">
    <source>
        <dbReference type="EMBL" id="BBE16728.1"/>
    </source>
</evidence>
<dbReference type="InterPro" id="IPR015867">
    <property type="entry name" value="N-reg_PII/ATP_PRibTrfase_C"/>
</dbReference>
<dbReference type="PANTHER" id="PTHR30115:SF11">
    <property type="entry name" value="NITROGEN REGULATORY PROTEIN P-II HOMOLOG"/>
    <property type="match status" value="1"/>
</dbReference>
<protein>
    <submittedName>
        <fullName evidence="2">Nitrogen regulatory protein P-II</fullName>
    </submittedName>
</protein>
<evidence type="ECO:0000313" key="3">
    <source>
        <dbReference type="Proteomes" id="UP001193389"/>
    </source>
</evidence>
<dbReference type="AlphaFoldDB" id="A0A5K7S593"/>
<dbReference type="Proteomes" id="UP001193389">
    <property type="component" value="Chromosome"/>
</dbReference>
<dbReference type="GO" id="GO:0030234">
    <property type="term" value="F:enzyme regulator activity"/>
    <property type="evidence" value="ECO:0007669"/>
    <property type="project" value="InterPro"/>
</dbReference>
<dbReference type="RefSeq" id="WP_318349778.1">
    <property type="nucleotide sequence ID" value="NZ_AP018694.1"/>
</dbReference>
<keyword evidence="3" id="KW-1185">Reference proteome</keyword>
<reference evidence="2" key="1">
    <citation type="journal article" date="2020" name="Int. J. Syst. Evol. Microbiol.">
        <title>Aquipluma nitroreducens gen. nov. sp. nov., a novel facultatively anaerobic bacterium isolated from a freshwater lake.</title>
        <authorList>
            <person name="Watanabe M."/>
            <person name="Kojima H."/>
            <person name="Fukui M."/>
        </authorList>
    </citation>
    <scope>NUCLEOTIDE SEQUENCE</scope>
    <source>
        <strain evidence="2">MeG22</strain>
    </source>
</reference>
<comment type="similarity">
    <text evidence="1">Belongs to the P(II) protein family.</text>
</comment>
<dbReference type="PROSITE" id="PS51343">
    <property type="entry name" value="PII_GLNB_DOM"/>
    <property type="match status" value="1"/>
</dbReference>
<organism evidence="2 3">
    <name type="scientific">Aquipluma nitroreducens</name>
    <dbReference type="NCBI Taxonomy" id="2010828"/>
    <lineage>
        <taxon>Bacteria</taxon>
        <taxon>Pseudomonadati</taxon>
        <taxon>Bacteroidota</taxon>
        <taxon>Bacteroidia</taxon>
        <taxon>Marinilabiliales</taxon>
        <taxon>Prolixibacteraceae</taxon>
        <taxon>Aquipluma</taxon>
    </lineage>
</organism>
<dbReference type="Gene3D" id="3.30.70.120">
    <property type="match status" value="1"/>
</dbReference>
<dbReference type="Pfam" id="PF00543">
    <property type="entry name" value="P-II"/>
    <property type="match status" value="1"/>
</dbReference>
<dbReference type="InterPro" id="IPR011322">
    <property type="entry name" value="N-reg_PII-like_a/b"/>
</dbReference>
<dbReference type="SMART" id="SM00938">
    <property type="entry name" value="P-II"/>
    <property type="match status" value="1"/>
</dbReference>
<dbReference type="GO" id="GO:0006808">
    <property type="term" value="P:regulation of nitrogen utilization"/>
    <property type="evidence" value="ECO:0007669"/>
    <property type="project" value="InterPro"/>
</dbReference>
<dbReference type="PROSITE" id="PS00638">
    <property type="entry name" value="PII_GLNB_CTER"/>
    <property type="match status" value="1"/>
</dbReference>
<dbReference type="PANTHER" id="PTHR30115">
    <property type="entry name" value="NITROGEN REGULATORY PROTEIN P-II"/>
    <property type="match status" value="1"/>
</dbReference>
<dbReference type="PRINTS" id="PR00340">
    <property type="entry name" value="PIIGLNB"/>
</dbReference>
<evidence type="ECO:0000256" key="1">
    <source>
        <dbReference type="RuleBase" id="RU003936"/>
    </source>
</evidence>
<dbReference type="InterPro" id="IPR002187">
    <property type="entry name" value="N-reg_PII"/>
</dbReference>
<proteinExistence type="inferred from homology"/>
<sequence length="117" mass="13266">MKKIEAIIRVSKFEEVKAALKEVGIDFLSYWDATGLGNELHKGERVYRGTVSDTEYIPRRVLNIVVRDINLQKTIDCILKSARTGIVGDGKIFVWDINDSYRIRTGESGDTSLFNLD</sequence>
<accession>A0A5K7S593</accession>
<dbReference type="KEGG" id="anf:AQPE_0871"/>
<name>A0A5K7S593_9BACT</name>
<dbReference type="EMBL" id="AP018694">
    <property type="protein sequence ID" value="BBE16728.1"/>
    <property type="molecule type" value="Genomic_DNA"/>
</dbReference>
<dbReference type="SUPFAM" id="SSF54913">
    <property type="entry name" value="GlnB-like"/>
    <property type="match status" value="1"/>
</dbReference>